<evidence type="ECO:0000259" key="2">
    <source>
        <dbReference type="PROSITE" id="PS50181"/>
    </source>
</evidence>
<protein>
    <recommendedName>
        <fullName evidence="2">F-box domain-containing protein</fullName>
    </recommendedName>
</protein>
<dbReference type="InterPro" id="IPR036047">
    <property type="entry name" value="F-box-like_dom_sf"/>
</dbReference>
<feature type="region of interest" description="Disordered" evidence="1">
    <location>
        <begin position="412"/>
        <end position="459"/>
    </location>
</feature>
<feature type="compositionally biased region" description="Polar residues" evidence="1">
    <location>
        <begin position="477"/>
        <end position="504"/>
    </location>
</feature>
<dbReference type="InterPro" id="IPR001810">
    <property type="entry name" value="F-box_dom"/>
</dbReference>
<evidence type="ECO:0000256" key="1">
    <source>
        <dbReference type="SAM" id="MobiDB-lite"/>
    </source>
</evidence>
<feature type="domain" description="F-box" evidence="2">
    <location>
        <begin position="8"/>
        <end position="54"/>
    </location>
</feature>
<name>A0A8H5ESI8_9AGAR</name>
<dbReference type="Proteomes" id="UP000567179">
    <property type="component" value="Unassembled WGS sequence"/>
</dbReference>
<feature type="compositionally biased region" description="Low complexity" evidence="1">
    <location>
        <begin position="432"/>
        <end position="448"/>
    </location>
</feature>
<feature type="compositionally biased region" description="Low complexity" evidence="1">
    <location>
        <begin position="676"/>
        <end position="695"/>
    </location>
</feature>
<dbReference type="EMBL" id="JAACJJ010000057">
    <property type="protein sequence ID" value="KAF5310812.1"/>
    <property type="molecule type" value="Genomic_DNA"/>
</dbReference>
<feature type="region of interest" description="Disordered" evidence="1">
    <location>
        <begin position="477"/>
        <end position="545"/>
    </location>
</feature>
<organism evidence="3 4">
    <name type="scientific">Psilocybe cf. subviscida</name>
    <dbReference type="NCBI Taxonomy" id="2480587"/>
    <lineage>
        <taxon>Eukaryota</taxon>
        <taxon>Fungi</taxon>
        <taxon>Dikarya</taxon>
        <taxon>Basidiomycota</taxon>
        <taxon>Agaricomycotina</taxon>
        <taxon>Agaricomycetes</taxon>
        <taxon>Agaricomycetidae</taxon>
        <taxon>Agaricales</taxon>
        <taxon>Agaricineae</taxon>
        <taxon>Strophariaceae</taxon>
        <taxon>Psilocybe</taxon>
    </lineage>
</organism>
<feature type="compositionally biased region" description="Polar residues" evidence="1">
    <location>
        <begin position="654"/>
        <end position="669"/>
    </location>
</feature>
<dbReference type="AlphaFoldDB" id="A0A8H5ESI8"/>
<dbReference type="Gene3D" id="1.20.1280.50">
    <property type="match status" value="1"/>
</dbReference>
<comment type="caution">
    <text evidence="3">The sequence shown here is derived from an EMBL/GenBank/DDBJ whole genome shotgun (WGS) entry which is preliminary data.</text>
</comment>
<gene>
    <name evidence="3" type="ORF">D9619_007814</name>
</gene>
<accession>A0A8H5ESI8</accession>
<dbReference type="PROSITE" id="PS50181">
    <property type="entry name" value="FBOX"/>
    <property type="match status" value="1"/>
</dbReference>
<feature type="region of interest" description="Disordered" evidence="1">
    <location>
        <begin position="627"/>
        <end position="699"/>
    </location>
</feature>
<proteinExistence type="predicted"/>
<feature type="compositionally biased region" description="Basic residues" evidence="1">
    <location>
        <begin position="506"/>
        <end position="515"/>
    </location>
</feature>
<dbReference type="OrthoDB" id="3256413at2759"/>
<dbReference type="SMART" id="SM00256">
    <property type="entry name" value="FBOX"/>
    <property type="match status" value="1"/>
</dbReference>
<reference evidence="3 4" key="1">
    <citation type="journal article" date="2020" name="ISME J.">
        <title>Uncovering the hidden diversity of litter-decomposition mechanisms in mushroom-forming fungi.</title>
        <authorList>
            <person name="Floudas D."/>
            <person name="Bentzer J."/>
            <person name="Ahren D."/>
            <person name="Johansson T."/>
            <person name="Persson P."/>
            <person name="Tunlid A."/>
        </authorList>
    </citation>
    <scope>NUCLEOTIDE SEQUENCE [LARGE SCALE GENOMIC DNA]</scope>
    <source>
        <strain evidence="3 4">CBS 101986</strain>
    </source>
</reference>
<dbReference type="Pfam" id="PF00646">
    <property type="entry name" value="F-box"/>
    <property type="match status" value="1"/>
</dbReference>
<dbReference type="CDD" id="cd09917">
    <property type="entry name" value="F-box_SF"/>
    <property type="match status" value="1"/>
</dbReference>
<keyword evidence="4" id="KW-1185">Reference proteome</keyword>
<sequence length="800" mass="88819">MGLFSRAQGPLRSLPVEILCHILDRMEMKDLLACSLVAKHFRKVIVESSRLQYIIELARHCAVSLLPSSSLVPFSTRLKLIRERERGWKYLDWKRRHTLKLPPTGSVYEFVGGLYANGRENLSRITASISFLELPSTGHDPDTPLQTWTHAMEDINIIDFTMDPSQDLLVLVALAPAESPFVYELHLRSIKTNGPHPNAPVSVLSCWKKPSPSQPSSDVFAAVRIQISGCLVALLIKEVQEVGAHLEIWNWECSSPSSSSMTRNSGIDDFTFLTQDSFLLVRPAGLFEVYTFNDPAKDLSPPQLRITYAFPALSHGYMYWYISMSSNPAPGYVPRPPRNPDNTTLSSDNQIYYPRPEERIHACCLYIFEPHNEDNMHVHSFVFFLNLRTLLNPAEEWLDKARALAMERKRRREQQQAVAAKFPPVANETSGATAQQHQQHPSSHTSPSGLPSQSSFTYHPPQTIPISTYPLFPSYSASGGPASQSNAATTPPVDSTTASPTVILNHNRRRSHGGHGHGAPSTSSMNINIAPCQCHPNAPPKDTRRPIERVPPNTVIPWEIWGPASTRWFEECINTDWQHAIYGLRTVESVQRIPAFGAPVPEGSIPKEMPAGVGEMDDEVQAWLLSHHQQRHHQQQQRSEAAAESESRGEGSSCGTAATAPSASGNTENALDGQPNDTSAGGNGNGASSSSSSNTDDNRSMRYLRVRDFNPYIFASNAGTAISTPSQGKKFWVEPRLVTESSLTSSKGVFQRDILSSLPYMEVISREMFKVTDVMMDDCRMLLLKRGLSGKLERVDVLMM</sequence>
<evidence type="ECO:0000313" key="3">
    <source>
        <dbReference type="EMBL" id="KAF5310812.1"/>
    </source>
</evidence>
<dbReference type="SUPFAM" id="SSF81383">
    <property type="entry name" value="F-box domain"/>
    <property type="match status" value="1"/>
</dbReference>
<evidence type="ECO:0000313" key="4">
    <source>
        <dbReference type="Proteomes" id="UP000567179"/>
    </source>
</evidence>